<dbReference type="EMBL" id="SUMC01000101">
    <property type="protein sequence ID" value="TJZ99590.1"/>
    <property type="molecule type" value="Genomic_DNA"/>
</dbReference>
<feature type="domain" description="Integrase catalytic" evidence="1">
    <location>
        <begin position="3"/>
        <end position="119"/>
    </location>
</feature>
<reference evidence="2 3" key="1">
    <citation type="submission" date="2019-04" db="EMBL/GenBank/DDBJ databases">
        <title>Streptomyces oryziradicis sp. nov., a novel actinomycete isolated from rhizosphere soil of rice (Oryza sativa L.).</title>
        <authorList>
            <person name="Li C."/>
        </authorList>
    </citation>
    <scope>NUCLEOTIDE SEQUENCE [LARGE SCALE GENOMIC DNA]</scope>
    <source>
        <strain evidence="2 3">NEAU-C40</strain>
    </source>
</reference>
<dbReference type="Proteomes" id="UP000305778">
    <property type="component" value="Unassembled WGS sequence"/>
</dbReference>
<dbReference type="SUPFAM" id="SSF53098">
    <property type="entry name" value="Ribonuclease H-like"/>
    <property type="match status" value="1"/>
</dbReference>
<dbReference type="RefSeq" id="WP_136729843.1">
    <property type="nucleotide sequence ID" value="NZ_SUMC01000101.1"/>
</dbReference>
<dbReference type="InterPro" id="IPR036397">
    <property type="entry name" value="RNaseH_sf"/>
</dbReference>
<name>A0A4U0RXP0_9ACTN</name>
<dbReference type="Gene3D" id="3.30.420.10">
    <property type="entry name" value="Ribonuclease H-like superfamily/Ribonuclease H"/>
    <property type="match status" value="1"/>
</dbReference>
<protein>
    <recommendedName>
        <fullName evidence="1">Integrase catalytic domain-containing protein</fullName>
    </recommendedName>
</protein>
<gene>
    <name evidence="2" type="ORF">FCI23_45075</name>
</gene>
<dbReference type="InterPro" id="IPR001584">
    <property type="entry name" value="Integrase_cat-core"/>
</dbReference>
<dbReference type="InterPro" id="IPR012337">
    <property type="entry name" value="RNaseH-like_sf"/>
</dbReference>
<proteinExistence type="predicted"/>
<dbReference type="GO" id="GO:0003676">
    <property type="term" value="F:nucleic acid binding"/>
    <property type="evidence" value="ECO:0007669"/>
    <property type="project" value="InterPro"/>
</dbReference>
<sequence>MTATPRPPHTPTWYLDHACTAGRRTILVVVDEQATVLAHRTADSLTSQDLTGILRQALANHPAPQQVFIDRGHSPRAPLEALCARHGITLTHPPAAPTLKSPAERALRRLHAGADPADL</sequence>
<dbReference type="PROSITE" id="PS50994">
    <property type="entry name" value="INTEGRASE"/>
    <property type="match status" value="1"/>
</dbReference>
<organism evidence="2 3">
    <name type="scientific">Actinacidiphila oryziradicis</name>
    <dbReference type="NCBI Taxonomy" id="2571141"/>
    <lineage>
        <taxon>Bacteria</taxon>
        <taxon>Bacillati</taxon>
        <taxon>Actinomycetota</taxon>
        <taxon>Actinomycetes</taxon>
        <taxon>Kitasatosporales</taxon>
        <taxon>Streptomycetaceae</taxon>
        <taxon>Actinacidiphila</taxon>
    </lineage>
</organism>
<evidence type="ECO:0000259" key="1">
    <source>
        <dbReference type="PROSITE" id="PS50994"/>
    </source>
</evidence>
<evidence type="ECO:0000313" key="2">
    <source>
        <dbReference type="EMBL" id="TJZ99590.1"/>
    </source>
</evidence>
<keyword evidence="3" id="KW-1185">Reference proteome</keyword>
<dbReference type="OrthoDB" id="52928at2"/>
<dbReference type="GO" id="GO:0015074">
    <property type="term" value="P:DNA integration"/>
    <property type="evidence" value="ECO:0007669"/>
    <property type="project" value="InterPro"/>
</dbReference>
<dbReference type="AlphaFoldDB" id="A0A4U0RXP0"/>
<accession>A0A4U0RXP0</accession>
<comment type="caution">
    <text evidence="2">The sequence shown here is derived from an EMBL/GenBank/DDBJ whole genome shotgun (WGS) entry which is preliminary data.</text>
</comment>
<evidence type="ECO:0000313" key="3">
    <source>
        <dbReference type="Proteomes" id="UP000305778"/>
    </source>
</evidence>